<reference evidence="9 10" key="1">
    <citation type="submission" date="2020-02" db="EMBL/GenBank/DDBJ databases">
        <title>Nitrogenibacter mangrovi gen. nov., sp. nov. isolated from mangrove sediment, a denitrifying betaproteobacterium.</title>
        <authorList>
            <person name="Liao H."/>
            <person name="Tian Y."/>
        </authorList>
    </citation>
    <scope>NUCLEOTIDE SEQUENCE [LARGE SCALE GENOMIC DNA]</scope>
    <source>
        <strain evidence="9 10">M9-3-2</strain>
    </source>
</reference>
<sequence>MNKRIVPILASLLFLSACSGEVQDTRPGQPVAHRRAAFKQMLKVFEPMGVMMRTDTFDAQKFATLAKALLQRREVPWQYFKPDTDYPPTKAKPAVWSDPKTFEADRKAFFKASDHLAAVAGTTDKQQAKAAYEAVEHACHTCHDTFKTH</sequence>
<dbReference type="PIRSF" id="PIRSF000027">
    <property type="entry name" value="Cytc_c_prime"/>
    <property type="match status" value="1"/>
</dbReference>
<evidence type="ECO:0000256" key="2">
    <source>
        <dbReference type="ARBA" id="ARBA00022617"/>
    </source>
</evidence>
<dbReference type="Gene3D" id="1.20.120.10">
    <property type="entry name" value="Cytochrome c/b562"/>
    <property type="match status" value="1"/>
</dbReference>
<gene>
    <name evidence="9" type="ORF">G3580_01925</name>
</gene>
<dbReference type="Proteomes" id="UP000501991">
    <property type="component" value="Chromosome"/>
</dbReference>
<evidence type="ECO:0000256" key="1">
    <source>
        <dbReference type="ARBA" id="ARBA00022448"/>
    </source>
</evidence>
<name>A0A6C1B2C1_9RHOO</name>
<keyword evidence="10" id="KW-1185">Reference proteome</keyword>
<keyword evidence="5 6" id="KW-0408">Iron</keyword>
<feature type="binding site" description="covalent" evidence="7">
    <location>
        <position position="139"/>
    </location>
    <ligand>
        <name>heme c</name>
        <dbReference type="ChEBI" id="CHEBI:61717"/>
    </ligand>
</feature>
<dbReference type="KEGG" id="azq:G3580_01925"/>
<dbReference type="PROSITE" id="PS51009">
    <property type="entry name" value="CYTCII"/>
    <property type="match status" value="1"/>
</dbReference>
<feature type="signal peptide" evidence="8">
    <location>
        <begin position="1"/>
        <end position="19"/>
    </location>
</feature>
<dbReference type="GO" id="GO:0009055">
    <property type="term" value="F:electron transfer activity"/>
    <property type="evidence" value="ECO:0007669"/>
    <property type="project" value="InterPro"/>
</dbReference>
<dbReference type="RefSeq" id="WP_173763658.1">
    <property type="nucleotide sequence ID" value="NZ_CP048836.1"/>
</dbReference>
<evidence type="ECO:0000256" key="6">
    <source>
        <dbReference type="PIRSR" id="PIRSR000027-1"/>
    </source>
</evidence>
<keyword evidence="8" id="KW-0732">Signal</keyword>
<organism evidence="9 10">
    <name type="scientific">Nitrogeniibacter mangrovi</name>
    <dbReference type="NCBI Taxonomy" id="2016596"/>
    <lineage>
        <taxon>Bacteria</taxon>
        <taxon>Pseudomonadati</taxon>
        <taxon>Pseudomonadota</taxon>
        <taxon>Betaproteobacteria</taxon>
        <taxon>Rhodocyclales</taxon>
        <taxon>Zoogloeaceae</taxon>
        <taxon>Nitrogeniibacter</taxon>
    </lineage>
</organism>
<evidence type="ECO:0000256" key="7">
    <source>
        <dbReference type="PIRSR" id="PIRSR000027-2"/>
    </source>
</evidence>
<dbReference type="GO" id="GO:0042597">
    <property type="term" value="C:periplasmic space"/>
    <property type="evidence" value="ECO:0007669"/>
    <property type="project" value="InterPro"/>
</dbReference>
<dbReference type="GO" id="GO:0020037">
    <property type="term" value="F:heme binding"/>
    <property type="evidence" value="ECO:0007669"/>
    <property type="project" value="InterPro"/>
</dbReference>
<evidence type="ECO:0000256" key="3">
    <source>
        <dbReference type="ARBA" id="ARBA00022723"/>
    </source>
</evidence>
<feature type="chain" id="PRO_5025419535" evidence="8">
    <location>
        <begin position="20"/>
        <end position="149"/>
    </location>
</feature>
<evidence type="ECO:0000313" key="9">
    <source>
        <dbReference type="EMBL" id="QID16490.1"/>
    </source>
</evidence>
<dbReference type="GO" id="GO:0005506">
    <property type="term" value="F:iron ion binding"/>
    <property type="evidence" value="ECO:0007669"/>
    <property type="project" value="InterPro"/>
</dbReference>
<keyword evidence="4" id="KW-0249">Electron transport</keyword>
<dbReference type="GO" id="GO:0022900">
    <property type="term" value="P:electron transport chain"/>
    <property type="evidence" value="ECO:0007669"/>
    <property type="project" value="InterPro"/>
</dbReference>
<accession>A0A6C1B2C1</accession>
<evidence type="ECO:0000256" key="5">
    <source>
        <dbReference type="ARBA" id="ARBA00023004"/>
    </source>
</evidence>
<dbReference type="PROSITE" id="PS51257">
    <property type="entry name" value="PROKAR_LIPOPROTEIN"/>
    <property type="match status" value="1"/>
</dbReference>
<feature type="binding site" description="covalent" evidence="7">
    <location>
        <position position="142"/>
    </location>
    <ligand>
        <name>heme c</name>
        <dbReference type="ChEBI" id="CHEBI:61717"/>
    </ligand>
</feature>
<dbReference type="EMBL" id="CP048836">
    <property type="protein sequence ID" value="QID16490.1"/>
    <property type="molecule type" value="Genomic_DNA"/>
</dbReference>
<dbReference type="InterPro" id="IPR010980">
    <property type="entry name" value="Cyt_c/b562"/>
</dbReference>
<protein>
    <submittedName>
        <fullName evidence="9">Cytochrome c</fullName>
    </submittedName>
</protein>
<evidence type="ECO:0000313" key="10">
    <source>
        <dbReference type="Proteomes" id="UP000501991"/>
    </source>
</evidence>
<evidence type="ECO:0000256" key="8">
    <source>
        <dbReference type="SAM" id="SignalP"/>
    </source>
</evidence>
<keyword evidence="3 6" id="KW-0479">Metal-binding</keyword>
<dbReference type="InterPro" id="IPR012127">
    <property type="entry name" value="Cyt_c_prime"/>
</dbReference>
<proteinExistence type="predicted"/>
<keyword evidence="1" id="KW-0813">Transport</keyword>
<feature type="binding site" description="axial binding residue" evidence="6">
    <location>
        <position position="143"/>
    </location>
    <ligand>
        <name>heme c</name>
        <dbReference type="ChEBI" id="CHEBI:61717"/>
    </ligand>
    <ligandPart>
        <name>Fe</name>
        <dbReference type="ChEBI" id="CHEBI:18248"/>
    </ligandPart>
</feature>
<evidence type="ECO:0000256" key="4">
    <source>
        <dbReference type="ARBA" id="ARBA00022982"/>
    </source>
</evidence>
<dbReference type="InterPro" id="IPR002321">
    <property type="entry name" value="Cyt_c_II"/>
</dbReference>
<dbReference type="Pfam" id="PF01322">
    <property type="entry name" value="Cytochrom_C_2"/>
    <property type="match status" value="1"/>
</dbReference>
<comment type="PTM">
    <text evidence="7">Binds 1 heme group per subunit.</text>
</comment>
<dbReference type="AlphaFoldDB" id="A0A6C1B2C1"/>
<keyword evidence="2 7" id="KW-0349">Heme</keyword>
<dbReference type="SUPFAM" id="SSF47175">
    <property type="entry name" value="Cytochromes"/>
    <property type="match status" value="1"/>
</dbReference>